<dbReference type="Proteomes" id="UP000193623">
    <property type="component" value="Unassembled WGS sequence"/>
</dbReference>
<proteinExistence type="predicted"/>
<keyword evidence="2" id="KW-1185">Reference proteome</keyword>
<dbReference type="RefSeq" id="WP_085865500.1">
    <property type="nucleotide sequence ID" value="NZ_FWFT01000006.1"/>
</dbReference>
<dbReference type="AlphaFoldDB" id="A0A1Y5T9R5"/>
<evidence type="ECO:0000313" key="1">
    <source>
        <dbReference type="EMBL" id="SLN58773.1"/>
    </source>
</evidence>
<evidence type="ECO:0000313" key="2">
    <source>
        <dbReference type="Proteomes" id="UP000193623"/>
    </source>
</evidence>
<protein>
    <submittedName>
        <fullName evidence="1">Uncharacterized protein</fullName>
    </submittedName>
</protein>
<dbReference type="OrthoDB" id="7853134at2"/>
<organism evidence="1 2">
    <name type="scientific">Pseudooctadecabacter jejudonensis</name>
    <dbReference type="NCBI Taxonomy" id="1391910"/>
    <lineage>
        <taxon>Bacteria</taxon>
        <taxon>Pseudomonadati</taxon>
        <taxon>Pseudomonadota</taxon>
        <taxon>Alphaproteobacteria</taxon>
        <taxon>Rhodobacterales</taxon>
        <taxon>Paracoccaceae</taxon>
        <taxon>Pseudooctadecabacter</taxon>
    </lineage>
</organism>
<dbReference type="EMBL" id="FWFT01000006">
    <property type="protein sequence ID" value="SLN58773.1"/>
    <property type="molecule type" value="Genomic_DNA"/>
</dbReference>
<accession>A0A1Y5T9R5</accession>
<name>A0A1Y5T9R5_9RHOB</name>
<sequence>MPNWLTRNAPVIEACAAALTAVVAVAALFGVSAQLNAADTLALEQAARDAYRGHLSLAVSHPDFAEPKDVCRLLDSDTSGAYIAFVDHLLYSAELTLDTDSGWASVYLSDMVPHAPYFCSTSAPRGDTESVAKLIATFRDLSCALVPPCD</sequence>
<gene>
    <name evidence="1" type="ORF">PSJ8397_03111</name>
</gene>
<reference evidence="1 2" key="1">
    <citation type="submission" date="2017-03" db="EMBL/GenBank/DDBJ databases">
        <authorList>
            <person name="Afonso C.L."/>
            <person name="Miller P.J."/>
            <person name="Scott M.A."/>
            <person name="Spackman E."/>
            <person name="Goraichik I."/>
            <person name="Dimitrov K.M."/>
            <person name="Suarez D.L."/>
            <person name="Swayne D.E."/>
        </authorList>
    </citation>
    <scope>NUCLEOTIDE SEQUENCE [LARGE SCALE GENOMIC DNA]</scope>
    <source>
        <strain evidence="1 2">CECT 8397</strain>
    </source>
</reference>